<keyword evidence="7" id="KW-1185">Reference proteome</keyword>
<dbReference type="GO" id="GO:0016301">
    <property type="term" value="F:kinase activity"/>
    <property type="evidence" value="ECO:0007669"/>
    <property type="project" value="UniProtKB-KW"/>
</dbReference>
<dbReference type="CDD" id="cd16917">
    <property type="entry name" value="HATPase_UhpB-NarQ-NarX-like"/>
    <property type="match status" value="1"/>
</dbReference>
<keyword evidence="4" id="KW-0175">Coiled coil</keyword>
<keyword evidence="1" id="KW-0808">Transferase</keyword>
<dbReference type="InterPro" id="IPR011990">
    <property type="entry name" value="TPR-like_helical_dom_sf"/>
</dbReference>
<keyword evidence="5" id="KW-1133">Transmembrane helix</keyword>
<evidence type="ECO:0000256" key="2">
    <source>
        <dbReference type="ARBA" id="ARBA00022777"/>
    </source>
</evidence>
<sequence>MRSPQTYLYIIVICLFFAGCEKKPAEAKEVKPGAGEVLFQKGLKADSPQQMLTYFEEGLIAASKYDTITLSLLDGKIYVLNKLKAYDSSLVYSDKLIDISQSQDNIYFEALGYYRKANVYRYINDSEEAFRNYYLSRQRSLSIGDRLTAGKRSLEMANAQARMADYLGSQESATTGLRLLSKEKDTSFISTAYNVIAISYRNRDFPDDAIREYENALKFSRSTEDSLSYLNNIALVLREQGNYKKSLEIFENILAKVDQVDEDSRARFIDNYAYTKWKLDPDKNVLDELQLALNIRLQHNELDGLISSYDHLSNYHQETNLPKAMDYAIKWLETARENSSPNSELSALKKIISLSPTKGFESYTNRFITLNDSLQNANLKAQNNFAKIKFDEEQKQQEIDELEVEATVQKIETEQLENKIIVLSLGGLLLLTTGGFIFYYLRQRHKREKIREVHQTENRISKKIHDELANDVYNVMSSMQNIAPAATIDKLEHIYSRTRNISRENSSIPTGTNYLPHLLATLSSTIPENARLILRGEKTINWDRFNVEKKIVIYRVLQEIMINMKKHSNTSLVAVIFSEEKGYLNIHYSDNGIGASIKTLKSGNGLQNVENRIFSIKGTLTFESEKEKGLKIVIRIPS</sequence>
<dbReference type="GO" id="GO:0000160">
    <property type="term" value="P:phosphorelay signal transduction system"/>
    <property type="evidence" value="ECO:0007669"/>
    <property type="project" value="UniProtKB-KW"/>
</dbReference>
<reference evidence="7" key="1">
    <citation type="journal article" date="2012" name="Stand. Genomic Sci.">
        <title>Genome sequence of the Antarctic rhodopsins-containing flavobacterium Gillisia limnaea type strain (R-8282(T)).</title>
        <authorList>
            <person name="Riedel T."/>
            <person name="Held B."/>
            <person name="Nolan M."/>
            <person name="Lucas S."/>
            <person name="Lapidus A."/>
            <person name="Tice H."/>
            <person name="Del Rio T.G."/>
            <person name="Cheng J.F."/>
            <person name="Han C."/>
            <person name="Tapia R."/>
            <person name="Goodwin L.A."/>
            <person name="Pitluck S."/>
            <person name="Liolios K."/>
            <person name="Mavromatis K."/>
            <person name="Pagani I."/>
            <person name="Ivanova N."/>
            <person name="Mikhailova N."/>
            <person name="Pati A."/>
            <person name="Chen A."/>
            <person name="Palaniappan K."/>
            <person name="Land M."/>
            <person name="Rohde M."/>
            <person name="Tindall B.J."/>
            <person name="Detter J.C."/>
            <person name="Goker M."/>
            <person name="Bristow J."/>
            <person name="Eisen J.A."/>
            <person name="Markowitz V."/>
            <person name="Hugenholtz P."/>
            <person name="Kyrpides N.C."/>
            <person name="Klenk H.P."/>
            <person name="Woyke T."/>
        </authorList>
    </citation>
    <scope>NUCLEOTIDE SEQUENCE [LARGE SCALE GENOMIC DNA]</scope>
    <source>
        <strain evidence="7">DSM 15749 / LMG 21470 / R-8282</strain>
    </source>
</reference>
<dbReference type="EMBL" id="JH594606">
    <property type="protein sequence ID" value="EHQ03118.1"/>
    <property type="molecule type" value="Genomic_DNA"/>
</dbReference>
<evidence type="ECO:0000256" key="3">
    <source>
        <dbReference type="ARBA" id="ARBA00023012"/>
    </source>
</evidence>
<dbReference type="InterPro" id="IPR036890">
    <property type="entry name" value="HATPase_C_sf"/>
</dbReference>
<dbReference type="eggNOG" id="COG4585">
    <property type="taxonomic scope" value="Bacteria"/>
</dbReference>
<dbReference type="AlphaFoldDB" id="H2BXC8"/>
<dbReference type="PANTHER" id="PTHR24421">
    <property type="entry name" value="NITRATE/NITRITE SENSOR PROTEIN NARX-RELATED"/>
    <property type="match status" value="1"/>
</dbReference>
<dbReference type="HOGENOM" id="CLU_000445_106_3_10"/>
<dbReference type="Gene3D" id="1.25.40.10">
    <property type="entry name" value="Tetratricopeptide repeat domain"/>
    <property type="match status" value="1"/>
</dbReference>
<dbReference type="InterPro" id="IPR019734">
    <property type="entry name" value="TPR_rpt"/>
</dbReference>
<dbReference type="PANTHER" id="PTHR24421:SF60">
    <property type="entry name" value="SENSOR HISTIDINE KINASE COMP"/>
    <property type="match status" value="1"/>
</dbReference>
<dbReference type="SUPFAM" id="SSF55874">
    <property type="entry name" value="ATPase domain of HSP90 chaperone/DNA topoisomerase II/histidine kinase"/>
    <property type="match status" value="1"/>
</dbReference>
<keyword evidence="2 6" id="KW-0418">Kinase</keyword>
<name>H2BXC8_GILLR</name>
<organism evidence="6 7">
    <name type="scientific">Gillisia limnaea (strain DSM 15749 / LMG 21470 / R-8282)</name>
    <dbReference type="NCBI Taxonomy" id="865937"/>
    <lineage>
        <taxon>Bacteria</taxon>
        <taxon>Pseudomonadati</taxon>
        <taxon>Bacteroidota</taxon>
        <taxon>Flavobacteriia</taxon>
        <taxon>Flavobacteriales</taxon>
        <taxon>Flavobacteriaceae</taxon>
        <taxon>Gillisia</taxon>
    </lineage>
</organism>
<dbReference type="PROSITE" id="PS51257">
    <property type="entry name" value="PROKAR_LIPOPROTEIN"/>
    <property type="match status" value="1"/>
</dbReference>
<keyword evidence="3" id="KW-0902">Two-component regulatory system</keyword>
<accession>H2BXC8</accession>
<dbReference type="STRING" id="865937.Gilli_2494"/>
<dbReference type="Proteomes" id="UP000003844">
    <property type="component" value="Unassembled WGS sequence"/>
</dbReference>
<evidence type="ECO:0000256" key="1">
    <source>
        <dbReference type="ARBA" id="ARBA00022679"/>
    </source>
</evidence>
<dbReference type="Pfam" id="PF13374">
    <property type="entry name" value="TPR_10"/>
    <property type="match status" value="1"/>
</dbReference>
<protein>
    <submittedName>
        <fullName evidence="6">Putative signal transduction histidine kinase</fullName>
    </submittedName>
</protein>
<gene>
    <name evidence="6" type="ORF">Gilli_2494</name>
</gene>
<dbReference type="OrthoDB" id="943406at2"/>
<keyword evidence="5" id="KW-0812">Transmembrane</keyword>
<evidence type="ECO:0000256" key="5">
    <source>
        <dbReference type="SAM" id="Phobius"/>
    </source>
</evidence>
<evidence type="ECO:0000313" key="7">
    <source>
        <dbReference type="Proteomes" id="UP000003844"/>
    </source>
</evidence>
<evidence type="ECO:0000313" key="6">
    <source>
        <dbReference type="EMBL" id="EHQ03118.1"/>
    </source>
</evidence>
<dbReference type="RefSeq" id="WP_006989426.1">
    <property type="nucleotide sequence ID" value="NZ_JH594606.1"/>
</dbReference>
<proteinExistence type="predicted"/>
<dbReference type="Gene3D" id="3.30.565.10">
    <property type="entry name" value="Histidine kinase-like ATPase, C-terminal domain"/>
    <property type="match status" value="1"/>
</dbReference>
<evidence type="ECO:0000256" key="4">
    <source>
        <dbReference type="SAM" id="Coils"/>
    </source>
</evidence>
<feature type="transmembrane region" description="Helical" evidence="5">
    <location>
        <begin position="420"/>
        <end position="441"/>
    </location>
</feature>
<feature type="coiled-coil region" evidence="4">
    <location>
        <begin position="376"/>
        <end position="419"/>
    </location>
</feature>
<keyword evidence="5" id="KW-0472">Membrane</keyword>
<dbReference type="InterPro" id="IPR050482">
    <property type="entry name" value="Sensor_HK_TwoCompSys"/>
</dbReference>
<dbReference type="eggNOG" id="COG0457">
    <property type="taxonomic scope" value="Bacteria"/>
</dbReference>
<dbReference type="SMART" id="SM00028">
    <property type="entry name" value="TPR"/>
    <property type="match status" value="3"/>
</dbReference>
<dbReference type="SUPFAM" id="SSF48452">
    <property type="entry name" value="TPR-like"/>
    <property type="match status" value="2"/>
</dbReference>